<sequence length="203" mass="23005">MNMQKMGKLCKENMCMKLYRKGYTQYISDGITMVEIPRNFPALNDETEAAAVFGWTDKQLEEISCEVEGLDVINGLYEVTGISMDDVSGEEIPCKRAPIGFTYAGMQLLVLRDERGGIAGINTKQMEPIMDELKNGQYMAWYRRTMHNGNPYYVLKSGMYLRIAVLPIVFDDVFAAALDEIRAGMMLDALGRPKKQEKKENDD</sequence>
<organism evidence="1">
    <name type="scientific">Caudovirales sp. ctCpR1</name>
    <dbReference type="NCBI Taxonomy" id="2825760"/>
    <lineage>
        <taxon>Viruses</taxon>
        <taxon>Duplodnaviria</taxon>
        <taxon>Heunggongvirae</taxon>
        <taxon>Uroviricota</taxon>
        <taxon>Caudoviricetes</taxon>
    </lineage>
</organism>
<accession>A0A8S5V917</accession>
<proteinExistence type="predicted"/>
<evidence type="ECO:0000313" key="1">
    <source>
        <dbReference type="EMBL" id="DAG03184.1"/>
    </source>
</evidence>
<reference evidence="1" key="1">
    <citation type="journal article" date="2021" name="Proc. Natl. Acad. Sci. U.S.A.">
        <title>A Catalog of Tens of Thousands of Viruses from Human Metagenomes Reveals Hidden Associations with Chronic Diseases.</title>
        <authorList>
            <person name="Tisza M.J."/>
            <person name="Buck C.B."/>
        </authorList>
    </citation>
    <scope>NUCLEOTIDE SEQUENCE</scope>
    <source>
        <strain evidence="1">CtCpR1</strain>
    </source>
</reference>
<name>A0A8S5V917_9CAUD</name>
<dbReference type="EMBL" id="BK016224">
    <property type="protein sequence ID" value="DAG03184.1"/>
    <property type="molecule type" value="Genomic_DNA"/>
</dbReference>
<protein>
    <submittedName>
        <fullName evidence="1">Uncharacterized protein</fullName>
    </submittedName>
</protein>